<keyword evidence="2" id="KW-0479">Metal-binding</keyword>
<proteinExistence type="inferred from homology"/>
<evidence type="ECO:0000259" key="4">
    <source>
        <dbReference type="Pfam" id="PF03328"/>
    </source>
</evidence>
<dbReference type="EMBL" id="JBHULX010000021">
    <property type="protein sequence ID" value="MFD2591417.1"/>
    <property type="molecule type" value="Genomic_DNA"/>
</dbReference>
<dbReference type="GO" id="GO:0016829">
    <property type="term" value="F:lyase activity"/>
    <property type="evidence" value="ECO:0007669"/>
    <property type="project" value="UniProtKB-KW"/>
</dbReference>
<sequence>MKQLEDNILKKKVVNRARTYGVWNGLVDTVVAEILACADFDWILIDGEHAPFDIRKIQLQLQTLSAYDTQVIVRPPVGDTVLIKQLMDIGVQNVMIPMVETAEQAMQLVKDMRYPPEGNRGVGTALARASKWNRLENYFAKANSQMCLICQVETIKGLDNLDEILAVDGVDGVFIGPADLAASMGHLGNPAHPQVKEMVAKALTKIREKNKTAGVLALSSELIAFYSSKGANLLGIGVDTLLLANSAQKLMNTIK</sequence>
<evidence type="ECO:0000313" key="6">
    <source>
        <dbReference type="Proteomes" id="UP001597459"/>
    </source>
</evidence>
<dbReference type="Gene3D" id="3.20.20.60">
    <property type="entry name" value="Phosphoenolpyruvate-binding domains"/>
    <property type="match status" value="1"/>
</dbReference>
<comment type="caution">
    <text evidence="5">The sequence shown here is derived from an EMBL/GenBank/DDBJ whole genome shotgun (WGS) entry which is preliminary data.</text>
</comment>
<evidence type="ECO:0000256" key="3">
    <source>
        <dbReference type="ARBA" id="ARBA00023239"/>
    </source>
</evidence>
<reference evidence="6" key="1">
    <citation type="journal article" date="2019" name="Int. J. Syst. Evol. Microbiol.">
        <title>The Global Catalogue of Microorganisms (GCM) 10K type strain sequencing project: providing services to taxonomists for standard genome sequencing and annotation.</title>
        <authorList>
            <consortium name="The Broad Institute Genomics Platform"/>
            <consortium name="The Broad Institute Genome Sequencing Center for Infectious Disease"/>
            <person name="Wu L."/>
            <person name="Ma J."/>
        </authorList>
    </citation>
    <scope>NUCLEOTIDE SEQUENCE [LARGE SCALE GENOMIC DNA]</scope>
    <source>
        <strain evidence="6">KCTC 42423</strain>
    </source>
</reference>
<protein>
    <submittedName>
        <fullName evidence="5">Aldolase/citrate lyase family protein</fullName>
    </submittedName>
</protein>
<evidence type="ECO:0000256" key="1">
    <source>
        <dbReference type="ARBA" id="ARBA00005568"/>
    </source>
</evidence>
<comment type="similarity">
    <text evidence="1">Belongs to the HpcH/HpaI aldolase family.</text>
</comment>
<dbReference type="RefSeq" id="WP_176028943.1">
    <property type="nucleotide sequence ID" value="NZ_JBHSJV010000001.1"/>
</dbReference>
<evidence type="ECO:0000256" key="2">
    <source>
        <dbReference type="ARBA" id="ARBA00022723"/>
    </source>
</evidence>
<name>A0ABW5N8R9_9FLAO</name>
<keyword evidence="6" id="KW-1185">Reference proteome</keyword>
<keyword evidence="3 5" id="KW-0456">Lyase</keyword>
<feature type="domain" description="HpcH/HpaI aldolase/citrate lyase" evidence="4">
    <location>
        <begin position="20"/>
        <end position="245"/>
    </location>
</feature>
<dbReference type="SUPFAM" id="SSF51621">
    <property type="entry name" value="Phosphoenolpyruvate/pyruvate domain"/>
    <property type="match status" value="1"/>
</dbReference>
<organism evidence="5 6">
    <name type="scientific">Aquimarina hainanensis</name>
    <dbReference type="NCBI Taxonomy" id="1578017"/>
    <lineage>
        <taxon>Bacteria</taxon>
        <taxon>Pseudomonadati</taxon>
        <taxon>Bacteroidota</taxon>
        <taxon>Flavobacteriia</taxon>
        <taxon>Flavobacteriales</taxon>
        <taxon>Flavobacteriaceae</taxon>
        <taxon>Aquimarina</taxon>
    </lineage>
</organism>
<accession>A0ABW5N8R9</accession>
<dbReference type="InterPro" id="IPR040442">
    <property type="entry name" value="Pyrv_kinase-like_dom_sf"/>
</dbReference>
<dbReference type="InterPro" id="IPR050251">
    <property type="entry name" value="HpcH-HpaI_aldolase"/>
</dbReference>
<dbReference type="InterPro" id="IPR015813">
    <property type="entry name" value="Pyrv/PenolPyrv_kinase-like_dom"/>
</dbReference>
<dbReference type="Pfam" id="PF03328">
    <property type="entry name" value="HpcH_HpaI"/>
    <property type="match status" value="1"/>
</dbReference>
<dbReference type="PANTHER" id="PTHR30502:SF0">
    <property type="entry name" value="PHOSPHOENOLPYRUVATE CARBOXYLASE FAMILY PROTEIN"/>
    <property type="match status" value="1"/>
</dbReference>
<dbReference type="InterPro" id="IPR005000">
    <property type="entry name" value="Aldolase/citrate-lyase_domain"/>
</dbReference>
<evidence type="ECO:0000313" key="5">
    <source>
        <dbReference type="EMBL" id="MFD2591417.1"/>
    </source>
</evidence>
<gene>
    <name evidence="5" type="ORF">ACFSTE_11325</name>
</gene>
<dbReference type="Proteomes" id="UP001597459">
    <property type="component" value="Unassembled WGS sequence"/>
</dbReference>
<dbReference type="PANTHER" id="PTHR30502">
    <property type="entry name" value="2-KETO-3-DEOXY-L-RHAMNONATE ALDOLASE"/>
    <property type="match status" value="1"/>
</dbReference>